<sequence>MKNTKGRNWTKEELLVAINLYCKIPFGKIHQKTPEIIELAELLDRSPGSVSYKLANFASIDPSLQREGASHVSKLDIEVWNEFFLNWEEMSYKSEITLSKIKEEQTEIFPAGTNKEAFVRVRVNQNFFRKTILASYGGCCITGLSIPELVVASHIVPWSVDEKNRTNPRNGLCLNALHDKAFDAGLISISEDFTVVGSKKLLSFDTNGIELITDSIGLQINMPKRFLPDQNFLSYHRKHIFQG</sequence>
<proteinExistence type="predicted"/>
<dbReference type="InterPro" id="IPR003615">
    <property type="entry name" value="HNH_nuc"/>
</dbReference>
<dbReference type="RefSeq" id="WP_265424412.1">
    <property type="nucleotide sequence ID" value="NZ_JAPFPW010000005.1"/>
</dbReference>
<evidence type="ECO:0000313" key="3">
    <source>
        <dbReference type="Proteomes" id="UP001209681"/>
    </source>
</evidence>
<name>A0ABT3N951_9BACT</name>
<comment type="caution">
    <text evidence="2">The sequence shown here is derived from an EMBL/GenBank/DDBJ whole genome shotgun (WGS) entry which is preliminary data.</text>
</comment>
<reference evidence="2 3" key="1">
    <citation type="submission" date="2022-11" db="EMBL/GenBank/DDBJ databases">
        <title>Desulfobotulus tamanensis H1 sp. nov. - anaerobic, alkaliphilic, sulphate reducing bacterium isolated from terrestrial mud volcano.</title>
        <authorList>
            <person name="Frolova A."/>
            <person name="Merkel A.Y."/>
            <person name="Slobodkin A.I."/>
        </authorList>
    </citation>
    <scope>NUCLEOTIDE SEQUENCE [LARGE SCALE GENOMIC DNA]</scope>
    <source>
        <strain evidence="2 3">H1</strain>
    </source>
</reference>
<dbReference type="EMBL" id="JAPFPW010000005">
    <property type="protein sequence ID" value="MCW7753542.1"/>
    <property type="molecule type" value="Genomic_DNA"/>
</dbReference>
<protein>
    <submittedName>
        <fullName evidence="2">HNH endonuclease</fullName>
    </submittedName>
</protein>
<feature type="domain" description="HNH nuclease" evidence="1">
    <location>
        <begin position="139"/>
        <end position="189"/>
    </location>
</feature>
<accession>A0ABT3N951</accession>
<dbReference type="GO" id="GO:0004519">
    <property type="term" value="F:endonuclease activity"/>
    <property type="evidence" value="ECO:0007669"/>
    <property type="project" value="UniProtKB-KW"/>
</dbReference>
<organism evidence="2 3">
    <name type="scientific">Desulfobotulus pelophilus</name>
    <dbReference type="NCBI Taxonomy" id="2823377"/>
    <lineage>
        <taxon>Bacteria</taxon>
        <taxon>Pseudomonadati</taxon>
        <taxon>Thermodesulfobacteriota</taxon>
        <taxon>Desulfobacteria</taxon>
        <taxon>Desulfobacterales</taxon>
        <taxon>Desulfobacteraceae</taxon>
        <taxon>Desulfobotulus</taxon>
    </lineage>
</organism>
<dbReference type="Proteomes" id="UP001209681">
    <property type="component" value="Unassembled WGS sequence"/>
</dbReference>
<evidence type="ECO:0000313" key="2">
    <source>
        <dbReference type="EMBL" id="MCW7753542.1"/>
    </source>
</evidence>
<evidence type="ECO:0000259" key="1">
    <source>
        <dbReference type="Pfam" id="PF13391"/>
    </source>
</evidence>
<gene>
    <name evidence="2" type="ORF">OOT00_06010</name>
</gene>
<keyword evidence="3" id="KW-1185">Reference proteome</keyword>
<keyword evidence="2" id="KW-0540">Nuclease</keyword>
<keyword evidence="2" id="KW-0255">Endonuclease</keyword>
<dbReference type="Pfam" id="PF13391">
    <property type="entry name" value="HNH_2"/>
    <property type="match status" value="1"/>
</dbReference>
<keyword evidence="2" id="KW-0378">Hydrolase</keyword>